<dbReference type="Pfam" id="PF06506">
    <property type="entry name" value="PrpR_N"/>
    <property type="match status" value="1"/>
</dbReference>
<dbReference type="SUPFAM" id="SSF46689">
    <property type="entry name" value="Homeodomain-like"/>
    <property type="match status" value="1"/>
</dbReference>
<dbReference type="InterPro" id="IPR010524">
    <property type="entry name" value="Sig_transdc_resp-reg_PrpR_N"/>
</dbReference>
<reference evidence="7" key="1">
    <citation type="journal article" date="2019" name="Int. J. Syst. Evol. Microbiol.">
        <title>The Global Catalogue of Microorganisms (GCM) 10K type strain sequencing project: providing services to taxonomists for standard genome sequencing and annotation.</title>
        <authorList>
            <consortium name="The Broad Institute Genomics Platform"/>
            <consortium name="The Broad Institute Genome Sequencing Center for Infectious Disease"/>
            <person name="Wu L."/>
            <person name="Ma J."/>
        </authorList>
    </citation>
    <scope>NUCLEOTIDE SEQUENCE [LARGE SCALE GENOMIC DNA]</scope>
    <source>
        <strain evidence="7">TISTR 932</strain>
    </source>
</reference>
<feature type="domain" description="Sigma-54 factor interaction" evidence="5">
    <location>
        <begin position="306"/>
        <end position="509"/>
    </location>
</feature>
<dbReference type="InterPro" id="IPR002197">
    <property type="entry name" value="HTH_Fis"/>
</dbReference>
<dbReference type="Gene3D" id="1.10.8.60">
    <property type="match status" value="1"/>
</dbReference>
<dbReference type="Gene3D" id="3.40.50.10660">
    <property type="entry name" value="PrpR receptor domain-like"/>
    <property type="match status" value="1"/>
</dbReference>
<evidence type="ECO:0000256" key="4">
    <source>
        <dbReference type="ARBA" id="ARBA00023163"/>
    </source>
</evidence>
<dbReference type="PRINTS" id="PR01590">
    <property type="entry name" value="HTHFIS"/>
</dbReference>
<dbReference type="EMBL" id="JBHUMO010000013">
    <property type="protein sequence ID" value="MFD2728375.1"/>
    <property type="molecule type" value="Genomic_DNA"/>
</dbReference>
<dbReference type="PANTHER" id="PTHR32071">
    <property type="entry name" value="TRANSCRIPTIONAL REGULATORY PROTEIN"/>
    <property type="match status" value="1"/>
</dbReference>
<dbReference type="Gene3D" id="3.40.50.300">
    <property type="entry name" value="P-loop containing nucleotide triphosphate hydrolases"/>
    <property type="match status" value="1"/>
</dbReference>
<dbReference type="SUPFAM" id="SSF159800">
    <property type="entry name" value="PrpR receptor domain-like"/>
    <property type="match status" value="1"/>
</dbReference>
<evidence type="ECO:0000256" key="2">
    <source>
        <dbReference type="ARBA" id="ARBA00022840"/>
    </source>
</evidence>
<evidence type="ECO:0000259" key="5">
    <source>
        <dbReference type="PROSITE" id="PS50045"/>
    </source>
</evidence>
<proteinExistence type="predicted"/>
<dbReference type="RefSeq" id="WP_379979712.1">
    <property type="nucleotide sequence ID" value="NZ_JBHUMO010000013.1"/>
</dbReference>
<dbReference type="Pfam" id="PF00158">
    <property type="entry name" value="Sigma54_activat"/>
    <property type="match status" value="1"/>
</dbReference>
<dbReference type="InterPro" id="IPR009057">
    <property type="entry name" value="Homeodomain-like_sf"/>
</dbReference>
<sequence length="595" mass="68350">MEKRIKILGIAPYEELNHSMHTIASQYKNVDTTIYTADLVEGQQLATQLSPDGFDAIISRGGTAKLIRKAVTLPVIDVSLSVYDILRAIRLAESYTTLFAIVGYPTITENAHLLCELLNYDIEIHTISSESDAADVLDTLVEKGNELILCDAITNRIALTKSINTLLITSGFESIRHAYDEAISIITQLDELKEQRMILEEGIHAQKLPIFIFDQQFRLHFSSVPSNQVQVILHSLKSKQDIKSTHQYYSVEQKKFYTLKIVSYLVNQKKFYLCEMREHTSSAIQKRIDVIYQKKNDVLDRLNTKMIFPQFIPENIKNQLKKMSDLYSSYIIFGEKGTAKKNIAYQLYLNQKKHTNYFITIDCNLITDKTWKYLVNATNGPFVDTHNTLLFVNIEQLDLKGIKTLLSYIEMTNVVNHNTLLFTFDTNSENIKNLDMLTNELHSATIYAPSVRERKNELNILTTLLVNKLNIETNKEVLGFDPGARQTLLSFDWPGNFNQLQNVIKELVIHSSSHYISEYQVIELLNKERLLYHFQAMQSSKGTEQPVNFNQHPTLLDYIKTIIQQVLNQNDGNQTKTAEQLGISRTTLWRYLKGE</sequence>
<dbReference type="InterPro" id="IPR058031">
    <property type="entry name" value="AAA_lid_NorR"/>
</dbReference>
<comment type="caution">
    <text evidence="6">The sequence shown here is derived from an EMBL/GenBank/DDBJ whole genome shotgun (WGS) entry which is preliminary data.</text>
</comment>
<keyword evidence="1" id="KW-0547">Nucleotide-binding</keyword>
<keyword evidence="4" id="KW-0804">Transcription</keyword>
<evidence type="ECO:0000313" key="6">
    <source>
        <dbReference type="EMBL" id="MFD2728375.1"/>
    </source>
</evidence>
<dbReference type="Pfam" id="PF25601">
    <property type="entry name" value="AAA_lid_14"/>
    <property type="match status" value="1"/>
</dbReference>
<keyword evidence="3" id="KW-0805">Transcription regulation</keyword>
<keyword evidence="7" id="KW-1185">Reference proteome</keyword>
<name>A0ABW5TIK9_9ENTE</name>
<dbReference type="InterPro" id="IPR002078">
    <property type="entry name" value="Sigma_54_int"/>
</dbReference>
<evidence type="ECO:0000256" key="1">
    <source>
        <dbReference type="ARBA" id="ARBA00022741"/>
    </source>
</evidence>
<gene>
    <name evidence="6" type="ORF">ACFSR0_02840</name>
</gene>
<protein>
    <submittedName>
        <fullName evidence="6">PrpR N-terminal domain-containing protein</fullName>
    </submittedName>
</protein>
<keyword evidence="2" id="KW-0067">ATP-binding</keyword>
<evidence type="ECO:0000313" key="7">
    <source>
        <dbReference type="Proteomes" id="UP001597427"/>
    </source>
</evidence>
<evidence type="ECO:0000256" key="3">
    <source>
        <dbReference type="ARBA" id="ARBA00023015"/>
    </source>
</evidence>
<dbReference type="Gene3D" id="1.10.10.60">
    <property type="entry name" value="Homeodomain-like"/>
    <property type="match status" value="1"/>
</dbReference>
<dbReference type="SUPFAM" id="SSF52540">
    <property type="entry name" value="P-loop containing nucleoside triphosphate hydrolases"/>
    <property type="match status" value="1"/>
</dbReference>
<dbReference type="InterPro" id="IPR027417">
    <property type="entry name" value="P-loop_NTPase"/>
</dbReference>
<dbReference type="Proteomes" id="UP001597427">
    <property type="component" value="Unassembled WGS sequence"/>
</dbReference>
<dbReference type="PROSITE" id="PS50045">
    <property type="entry name" value="SIGMA54_INTERACT_4"/>
    <property type="match status" value="1"/>
</dbReference>
<organism evidence="6 7">
    <name type="scientific">Enterococcus camelliae</name>
    <dbReference type="NCBI Taxonomy" id="453959"/>
    <lineage>
        <taxon>Bacteria</taxon>
        <taxon>Bacillati</taxon>
        <taxon>Bacillota</taxon>
        <taxon>Bacilli</taxon>
        <taxon>Lactobacillales</taxon>
        <taxon>Enterococcaceae</taxon>
        <taxon>Enterococcus</taxon>
    </lineage>
</organism>
<dbReference type="Pfam" id="PF02954">
    <property type="entry name" value="HTH_8"/>
    <property type="match status" value="1"/>
</dbReference>
<dbReference type="Gene3D" id="3.40.50.2300">
    <property type="match status" value="1"/>
</dbReference>
<accession>A0ABW5TIK9</accession>